<dbReference type="RefSeq" id="WP_128151994.1">
    <property type="nucleotide sequence ID" value="NZ_SAVB01000030.1"/>
</dbReference>
<dbReference type="OrthoDB" id="7456251at2"/>
<dbReference type="AlphaFoldDB" id="A0A443L5S4"/>
<evidence type="ECO:0008006" key="3">
    <source>
        <dbReference type="Google" id="ProtNLM"/>
    </source>
</evidence>
<evidence type="ECO:0000313" key="1">
    <source>
        <dbReference type="EMBL" id="RWR44559.1"/>
    </source>
</evidence>
<gene>
    <name evidence="1" type="ORF">EOW65_18610</name>
</gene>
<accession>A0A443L5S4</accession>
<organism evidence="1 2">
    <name type="scientific">Paenirhodobacter ferrireducens</name>
    <dbReference type="NCBI Taxonomy" id="1215032"/>
    <lineage>
        <taxon>Bacteria</taxon>
        <taxon>Pseudomonadati</taxon>
        <taxon>Pseudomonadota</taxon>
        <taxon>Alphaproteobacteria</taxon>
        <taxon>Rhodobacterales</taxon>
        <taxon>Rhodobacter group</taxon>
        <taxon>Paenirhodobacter</taxon>
    </lineage>
</organism>
<name>A0A443L5S4_9RHOB</name>
<dbReference type="EMBL" id="SAVB01000030">
    <property type="protein sequence ID" value="RWR44559.1"/>
    <property type="molecule type" value="Genomic_DNA"/>
</dbReference>
<sequence length="304" mass="32941">MRIIEPITITEAMMLTSNVAETDAPAWDAAASYSAGDPEADIAADRVVRGHAIYQAVAASTGCDPLADAASAFWVRRGATNRWRAFDRLISDPVTQSGDITYRLQPGRRVDAIAFFGVSAASIRITVTDPADGVTYDRTHGLVDNSAVTDWWSYFFEPVIIVDHDVSEGIPAYTGTQIDITLSSDGLTEVGQIVLGQSQVLGETLTETGIGLADFSAKDRDDFGNFVIVPRPYSDATKFHFSFPTGDARRIRKILAGLRAIPAVYYAGDETGRFGTTVYGFFQDFWIPLTTAVSFGNLEVEGLT</sequence>
<proteinExistence type="predicted"/>
<protein>
    <recommendedName>
        <fullName evidence="3">Carbohydrate-binding protein</fullName>
    </recommendedName>
</protein>
<reference evidence="1 2" key="1">
    <citation type="submission" date="2019-01" db="EMBL/GenBank/DDBJ databases">
        <title>Sinorhodobacter populi sp. nov. isolated from the symptomatic bark tissue of Populus euramericana canker.</title>
        <authorList>
            <person name="Xu G."/>
        </authorList>
    </citation>
    <scope>NUCLEOTIDE SEQUENCE [LARGE SCALE GENOMIC DNA]</scope>
    <source>
        <strain evidence="1 2">CCTCC AB2012026</strain>
    </source>
</reference>
<evidence type="ECO:0000313" key="2">
    <source>
        <dbReference type="Proteomes" id="UP000286594"/>
    </source>
</evidence>
<comment type="caution">
    <text evidence="1">The sequence shown here is derived from an EMBL/GenBank/DDBJ whole genome shotgun (WGS) entry which is preliminary data.</text>
</comment>
<keyword evidence="2" id="KW-1185">Reference proteome</keyword>
<dbReference type="Proteomes" id="UP000286594">
    <property type="component" value="Unassembled WGS sequence"/>
</dbReference>